<dbReference type="Pfam" id="PF00067">
    <property type="entry name" value="p450"/>
    <property type="match status" value="1"/>
</dbReference>
<reference evidence="3" key="1">
    <citation type="submission" date="2021-03" db="EMBL/GenBank/DDBJ databases">
        <authorList>
            <person name="Tagirdzhanova G."/>
        </authorList>
    </citation>
    <scope>NUCLEOTIDE SEQUENCE</scope>
</reference>
<dbReference type="EMBL" id="CAJPDS010000123">
    <property type="protein sequence ID" value="CAF9939016.1"/>
    <property type="molecule type" value="Genomic_DNA"/>
</dbReference>
<dbReference type="InterPro" id="IPR036396">
    <property type="entry name" value="Cyt_P450_sf"/>
</dbReference>
<dbReference type="GO" id="GO:0020037">
    <property type="term" value="F:heme binding"/>
    <property type="evidence" value="ECO:0007669"/>
    <property type="project" value="InterPro"/>
</dbReference>
<dbReference type="AlphaFoldDB" id="A0A8H3PDM3"/>
<organism evidence="3 4">
    <name type="scientific">Heterodermia speciosa</name>
    <dbReference type="NCBI Taxonomy" id="116794"/>
    <lineage>
        <taxon>Eukaryota</taxon>
        <taxon>Fungi</taxon>
        <taxon>Dikarya</taxon>
        <taxon>Ascomycota</taxon>
        <taxon>Pezizomycotina</taxon>
        <taxon>Lecanoromycetes</taxon>
        <taxon>OSLEUM clade</taxon>
        <taxon>Lecanoromycetidae</taxon>
        <taxon>Caliciales</taxon>
        <taxon>Physciaceae</taxon>
        <taxon>Heterodermia</taxon>
    </lineage>
</organism>
<dbReference type="GO" id="GO:0016705">
    <property type="term" value="F:oxidoreductase activity, acting on paired donors, with incorporation or reduction of molecular oxygen"/>
    <property type="evidence" value="ECO:0007669"/>
    <property type="project" value="InterPro"/>
</dbReference>
<comment type="caution">
    <text evidence="3">The sequence shown here is derived from an EMBL/GenBank/DDBJ whole genome shotgun (WGS) entry which is preliminary data.</text>
</comment>
<protein>
    <submittedName>
        <fullName evidence="3">Uncharacterized protein</fullName>
    </submittedName>
</protein>
<dbReference type="PANTHER" id="PTHR24305">
    <property type="entry name" value="CYTOCHROME P450"/>
    <property type="match status" value="1"/>
</dbReference>
<feature type="region of interest" description="Disordered" evidence="2">
    <location>
        <begin position="292"/>
        <end position="320"/>
    </location>
</feature>
<dbReference type="PANTHER" id="PTHR24305:SF166">
    <property type="entry name" value="CYTOCHROME P450 12A4, MITOCHONDRIAL-RELATED"/>
    <property type="match status" value="1"/>
</dbReference>
<dbReference type="Proteomes" id="UP000664521">
    <property type="component" value="Unassembled WGS sequence"/>
</dbReference>
<evidence type="ECO:0000313" key="3">
    <source>
        <dbReference type="EMBL" id="CAF9939016.1"/>
    </source>
</evidence>
<comment type="similarity">
    <text evidence="1">Belongs to the cytochrome P450 family.</text>
</comment>
<dbReference type="InterPro" id="IPR050121">
    <property type="entry name" value="Cytochrome_P450_monoxygenase"/>
</dbReference>
<dbReference type="InterPro" id="IPR001128">
    <property type="entry name" value="Cyt_P450"/>
</dbReference>
<evidence type="ECO:0000256" key="1">
    <source>
        <dbReference type="ARBA" id="ARBA00010617"/>
    </source>
</evidence>
<dbReference type="OrthoDB" id="1470350at2759"/>
<sequence>MENRTRVQLHRRLGPVVRIGPRDFDKDASFYRALCDQIDLMVTMTGNEEHRNRKRMLSRPYSNSYILSSPTLDSVLSRVSRRLGEEVAEWARTGLSVDVYQRAKCCTLDVAFGWLFGSENATDTLRDPGFEHDLSALASSALKRLSLRTSAHWSITYLASLIDNGLPDREAKGRWEAWLTRVITDSYRRHPTKPPSAPSLYDHFYDAFKAANPDMPRNDAASHIAVECDDHLSASHTSVGTVLAYTMYELSRDPHWQNALRKELLTGYSIWIWRYFGARGQQGHAVDAAVAPGQADDSRRPWNSTHKGQGPPGRIASRDFGLEEGDTVTAARPYYPAKASG</sequence>
<proteinExistence type="inferred from homology"/>
<dbReference type="SUPFAM" id="SSF48264">
    <property type="entry name" value="Cytochrome P450"/>
    <property type="match status" value="1"/>
</dbReference>
<accession>A0A8H3PDM3</accession>
<dbReference type="Gene3D" id="1.10.630.10">
    <property type="entry name" value="Cytochrome P450"/>
    <property type="match status" value="1"/>
</dbReference>
<name>A0A8H3PDM3_9LECA</name>
<evidence type="ECO:0000256" key="2">
    <source>
        <dbReference type="SAM" id="MobiDB-lite"/>
    </source>
</evidence>
<gene>
    <name evidence="3" type="ORF">HETSPECPRED_001455</name>
</gene>
<dbReference type="GO" id="GO:0004497">
    <property type="term" value="F:monooxygenase activity"/>
    <property type="evidence" value="ECO:0007669"/>
    <property type="project" value="InterPro"/>
</dbReference>
<evidence type="ECO:0000313" key="4">
    <source>
        <dbReference type="Proteomes" id="UP000664521"/>
    </source>
</evidence>
<keyword evidence="4" id="KW-1185">Reference proteome</keyword>
<dbReference type="GO" id="GO:0005506">
    <property type="term" value="F:iron ion binding"/>
    <property type="evidence" value="ECO:0007669"/>
    <property type="project" value="InterPro"/>
</dbReference>